<evidence type="ECO:0000313" key="3">
    <source>
        <dbReference type="Proteomes" id="UP000254174"/>
    </source>
</evidence>
<dbReference type="Proteomes" id="UP000254174">
    <property type="component" value="Unassembled WGS sequence"/>
</dbReference>
<proteinExistence type="predicted"/>
<gene>
    <name evidence="2" type="ORF">NCTC7922_06918</name>
</gene>
<accession>A0A377DKF4</accession>
<protein>
    <submittedName>
        <fullName evidence="2">Putative prophage protein</fullName>
    </submittedName>
</protein>
<name>A0A377DKF4_ECOLX</name>
<organism evidence="2 3">
    <name type="scientific">Escherichia coli</name>
    <dbReference type="NCBI Taxonomy" id="562"/>
    <lineage>
        <taxon>Bacteria</taxon>
        <taxon>Pseudomonadati</taxon>
        <taxon>Pseudomonadota</taxon>
        <taxon>Gammaproteobacteria</taxon>
        <taxon>Enterobacterales</taxon>
        <taxon>Enterobacteriaceae</taxon>
        <taxon>Escherichia</taxon>
    </lineage>
</organism>
<evidence type="ECO:0000256" key="1">
    <source>
        <dbReference type="SAM" id="Phobius"/>
    </source>
</evidence>
<keyword evidence="1" id="KW-0472">Membrane</keyword>
<reference evidence="2 3" key="1">
    <citation type="submission" date="2018-06" db="EMBL/GenBank/DDBJ databases">
        <authorList>
            <consortium name="Pathogen Informatics"/>
            <person name="Doyle S."/>
        </authorList>
    </citation>
    <scope>NUCLEOTIDE SEQUENCE [LARGE SCALE GENOMIC DNA]</scope>
    <source>
        <strain evidence="2 3">NCTC7922</strain>
    </source>
</reference>
<dbReference type="AlphaFoldDB" id="A0A377DKF4"/>
<keyword evidence="1" id="KW-1133">Transmembrane helix</keyword>
<evidence type="ECO:0000313" key="2">
    <source>
        <dbReference type="EMBL" id="STM21139.1"/>
    </source>
</evidence>
<dbReference type="EMBL" id="UGFC01000006">
    <property type="protein sequence ID" value="STM21139.1"/>
    <property type="molecule type" value="Genomic_DNA"/>
</dbReference>
<keyword evidence="1" id="KW-0812">Transmembrane</keyword>
<sequence>MDITPFLHALCAVAAQLLIGLFTGNWAYGAIAGCTFFIAREHTQAEYRWIENVRAWQANEYAVVGRF</sequence>
<feature type="transmembrane region" description="Helical" evidence="1">
    <location>
        <begin position="6"/>
        <end position="39"/>
    </location>
</feature>